<keyword evidence="1" id="KW-0808">Transferase</keyword>
<dbReference type="GO" id="GO:0004519">
    <property type="term" value="F:endonuclease activity"/>
    <property type="evidence" value="ECO:0007669"/>
    <property type="project" value="UniProtKB-KW"/>
</dbReference>
<dbReference type="InterPro" id="IPR043502">
    <property type="entry name" value="DNA/RNA_pol_sf"/>
</dbReference>
<organism evidence="10 11">
    <name type="scientific">Corythaixoides concolor</name>
    <name type="common">Grey go-away-bird</name>
    <dbReference type="NCBI Taxonomy" id="103956"/>
    <lineage>
        <taxon>Eukaryota</taxon>
        <taxon>Metazoa</taxon>
        <taxon>Chordata</taxon>
        <taxon>Craniata</taxon>
        <taxon>Vertebrata</taxon>
        <taxon>Euteleostomi</taxon>
        <taxon>Archelosauria</taxon>
        <taxon>Archosauria</taxon>
        <taxon>Dinosauria</taxon>
        <taxon>Saurischia</taxon>
        <taxon>Theropoda</taxon>
        <taxon>Coelurosauria</taxon>
        <taxon>Aves</taxon>
        <taxon>Neognathae</taxon>
        <taxon>Neoaves</taxon>
        <taxon>Otidimorphae</taxon>
        <taxon>Musophagiformes</taxon>
        <taxon>Musophagidae</taxon>
        <taxon>Corythaixoides</taxon>
    </lineage>
</organism>
<gene>
    <name evidence="10" type="primary">Ervk7</name>
    <name evidence="10" type="ORF">CORCON_R16060</name>
</gene>
<evidence type="ECO:0000313" key="10">
    <source>
        <dbReference type="EMBL" id="NXJ93526.1"/>
    </source>
</evidence>
<dbReference type="InterPro" id="IPR017856">
    <property type="entry name" value="Integrase-like_N"/>
</dbReference>
<dbReference type="Proteomes" id="UP000526942">
    <property type="component" value="Unassembled WGS sequence"/>
</dbReference>
<dbReference type="Gene3D" id="1.10.10.200">
    <property type="match status" value="1"/>
</dbReference>
<evidence type="ECO:0000313" key="11">
    <source>
        <dbReference type="Proteomes" id="UP000526942"/>
    </source>
</evidence>
<evidence type="ECO:0000256" key="7">
    <source>
        <dbReference type="ARBA" id="ARBA00022918"/>
    </source>
</evidence>
<dbReference type="PROSITE" id="PS50876">
    <property type="entry name" value="ZF_INTEGRASE"/>
    <property type="match status" value="1"/>
</dbReference>
<dbReference type="OrthoDB" id="9339466at2759"/>
<dbReference type="GO" id="GO:0016787">
    <property type="term" value="F:hydrolase activity"/>
    <property type="evidence" value="ECO:0007669"/>
    <property type="project" value="UniProtKB-KW"/>
</dbReference>
<dbReference type="GO" id="GO:0008270">
    <property type="term" value="F:zinc ion binding"/>
    <property type="evidence" value="ECO:0007669"/>
    <property type="project" value="UniProtKB-KW"/>
</dbReference>
<evidence type="ECO:0000256" key="5">
    <source>
        <dbReference type="ARBA" id="ARBA00022759"/>
    </source>
</evidence>
<evidence type="ECO:0000256" key="6">
    <source>
        <dbReference type="ARBA" id="ARBA00022801"/>
    </source>
</evidence>
<dbReference type="AlphaFoldDB" id="A0A7L0FD91"/>
<keyword evidence="2" id="KW-0548">Nucleotidyltransferase</keyword>
<keyword evidence="8" id="KW-0863">Zinc-finger</keyword>
<feature type="non-terminal residue" evidence="10">
    <location>
        <position position="1"/>
    </location>
</feature>
<comment type="caution">
    <text evidence="10">The sequence shown here is derived from an EMBL/GenBank/DDBJ whole genome shotgun (WGS) entry which is preliminary data.</text>
</comment>
<dbReference type="GO" id="GO:0035613">
    <property type="term" value="F:RNA stem-loop binding"/>
    <property type="evidence" value="ECO:0007669"/>
    <property type="project" value="TreeGrafter"/>
</dbReference>
<evidence type="ECO:0000256" key="8">
    <source>
        <dbReference type="PROSITE-ProRule" id="PRU00450"/>
    </source>
</evidence>
<reference evidence="10 11" key="1">
    <citation type="submission" date="2019-09" db="EMBL/GenBank/DDBJ databases">
        <title>Bird 10,000 Genomes (B10K) Project - Family phase.</title>
        <authorList>
            <person name="Zhang G."/>
        </authorList>
    </citation>
    <scope>NUCLEOTIDE SEQUENCE [LARGE SCALE GENOMIC DNA]</scope>
    <source>
        <strain evidence="10">B10K-DU-011-20</strain>
        <tissue evidence="10">Muscle</tissue>
    </source>
</reference>
<dbReference type="Pfam" id="PF02022">
    <property type="entry name" value="Integrase_Zn"/>
    <property type="match status" value="1"/>
</dbReference>
<dbReference type="InterPro" id="IPR003308">
    <property type="entry name" value="Integrase_Zn-bd_dom_N"/>
</dbReference>
<proteinExistence type="predicted"/>
<evidence type="ECO:0000256" key="2">
    <source>
        <dbReference type="ARBA" id="ARBA00022695"/>
    </source>
</evidence>
<protein>
    <submittedName>
        <fullName evidence="10">POK7 protein</fullName>
    </submittedName>
</protein>
<evidence type="ECO:0000256" key="4">
    <source>
        <dbReference type="ARBA" id="ARBA00022723"/>
    </source>
</evidence>
<evidence type="ECO:0000259" key="9">
    <source>
        <dbReference type="PROSITE" id="PS50876"/>
    </source>
</evidence>
<name>A0A7L0FD91_CORCN</name>
<keyword evidence="6" id="KW-0378">Hydrolase</keyword>
<dbReference type="SUPFAM" id="SSF46919">
    <property type="entry name" value="N-terminal Zn binding domain of HIV integrase"/>
    <property type="match status" value="1"/>
</dbReference>
<keyword evidence="4" id="KW-0479">Metal-binding</keyword>
<dbReference type="PANTHER" id="PTHR41694:SF3">
    <property type="entry name" value="RNA-DIRECTED DNA POLYMERASE-RELATED"/>
    <property type="match status" value="1"/>
</dbReference>
<evidence type="ECO:0000256" key="3">
    <source>
        <dbReference type="ARBA" id="ARBA00022722"/>
    </source>
</evidence>
<feature type="non-terminal residue" evidence="10">
    <location>
        <position position="84"/>
    </location>
</feature>
<feature type="domain" description="Integrase-type" evidence="9">
    <location>
        <begin position="43"/>
        <end position="84"/>
    </location>
</feature>
<keyword evidence="8" id="KW-0862">Zinc</keyword>
<dbReference type="SUPFAM" id="SSF56672">
    <property type="entry name" value="DNA/RNA polymerases"/>
    <property type="match status" value="1"/>
</dbReference>
<keyword evidence="7" id="KW-0695">RNA-directed DNA polymerase</keyword>
<keyword evidence="11" id="KW-1185">Reference proteome</keyword>
<dbReference type="GO" id="GO:0003964">
    <property type="term" value="F:RNA-directed DNA polymerase activity"/>
    <property type="evidence" value="ECO:0007669"/>
    <property type="project" value="UniProtKB-KW"/>
</dbReference>
<accession>A0A7L0FD91</accession>
<sequence length="84" mass="9343">MGALQPGLPNPAVLPEGWQLLIVDLKDCFFTIKLHPADTERFAEFVKVREAHATFHQNAGGLYKQFRITMDEAKGVVRACPTCS</sequence>
<dbReference type="PANTHER" id="PTHR41694">
    <property type="entry name" value="ENDOGENOUS RETROVIRUS GROUP K MEMBER POL PROTEIN"/>
    <property type="match status" value="1"/>
</dbReference>
<evidence type="ECO:0000256" key="1">
    <source>
        <dbReference type="ARBA" id="ARBA00022679"/>
    </source>
</evidence>
<keyword evidence="5" id="KW-0255">Endonuclease</keyword>
<dbReference type="EMBL" id="VXAM01000315">
    <property type="protein sequence ID" value="NXJ93526.1"/>
    <property type="molecule type" value="Genomic_DNA"/>
</dbReference>
<keyword evidence="3" id="KW-0540">Nuclease</keyword>